<dbReference type="PANTHER" id="PTHR44240:SF10">
    <property type="entry name" value="J DOMAIN-CONTAINING PROTEIN"/>
    <property type="match status" value="1"/>
</dbReference>
<dbReference type="Pfam" id="PF00226">
    <property type="entry name" value="DnaJ"/>
    <property type="match status" value="1"/>
</dbReference>
<dbReference type="AlphaFoldDB" id="A0A7D5TJ03"/>
<keyword evidence="5" id="KW-1185">Reference proteome</keyword>
<dbReference type="EMBL" id="CP058909">
    <property type="protein sequence ID" value="QLH84436.1"/>
    <property type="molecule type" value="Genomic_DNA"/>
</dbReference>
<dbReference type="CDD" id="cd06257">
    <property type="entry name" value="DnaJ"/>
    <property type="match status" value="1"/>
</dbReference>
<gene>
    <name evidence="4" type="ORF">HZS54_23565</name>
</gene>
<keyword evidence="2" id="KW-0472">Membrane</keyword>
<reference evidence="4 5" key="1">
    <citation type="submission" date="2020-07" db="EMBL/GenBank/DDBJ databases">
        <title>Halosimplex litoreum sp. nov. and Halosimplex rubrum sp. nov., isolated from different salt environments.</title>
        <authorList>
            <person name="Cui H."/>
        </authorList>
    </citation>
    <scope>NUCLEOTIDE SEQUENCE [LARGE SCALE GENOMIC DNA]</scope>
    <source>
        <strain evidence="4 5">R2</strain>
    </source>
</reference>
<dbReference type="PANTHER" id="PTHR44240">
    <property type="entry name" value="DNAJ DOMAIN (PROKARYOTIC HEAT SHOCK PROTEIN)-RELATED"/>
    <property type="match status" value="1"/>
</dbReference>
<dbReference type="InterPro" id="IPR001623">
    <property type="entry name" value="DnaJ_domain"/>
</dbReference>
<accession>A0A7D5TJ03</accession>
<feature type="transmembrane region" description="Helical" evidence="2">
    <location>
        <begin position="20"/>
        <end position="46"/>
    </location>
</feature>
<feature type="compositionally biased region" description="Basic and acidic residues" evidence="1">
    <location>
        <begin position="181"/>
        <end position="198"/>
    </location>
</feature>
<sequence length="208" mass="23287">MERRQRSRVVLDALFGLPHWLLVGLGLGVASSVLAACLFVAADRLYPASGAYRRRHEGEGRRRTELRDYLDAIDESYAEDHFVEGQPVAFYLPERDVAITFDARAYYRIDRSPTYPVLVEHEMPGVQLGDRLPFEVPDVAFGPAEPAETRDPATAAFDELGVPATAGLDEVKAAYRRKVKEVHPDQGGDEDEFKRVREAYTTAKRHAG</sequence>
<dbReference type="PROSITE" id="PS50076">
    <property type="entry name" value="DNAJ_2"/>
    <property type="match status" value="1"/>
</dbReference>
<protein>
    <submittedName>
        <fullName evidence="4">J domain-containing protein</fullName>
    </submittedName>
</protein>
<evidence type="ECO:0000256" key="1">
    <source>
        <dbReference type="SAM" id="MobiDB-lite"/>
    </source>
</evidence>
<organism evidence="4 5">
    <name type="scientific">Halosimplex pelagicum</name>
    <dbReference type="NCBI Taxonomy" id="869886"/>
    <lineage>
        <taxon>Archaea</taxon>
        <taxon>Methanobacteriati</taxon>
        <taxon>Methanobacteriota</taxon>
        <taxon>Stenosarchaea group</taxon>
        <taxon>Halobacteria</taxon>
        <taxon>Halobacteriales</taxon>
        <taxon>Haloarculaceae</taxon>
        <taxon>Halosimplex</taxon>
    </lineage>
</organism>
<dbReference type="SUPFAM" id="SSF46565">
    <property type="entry name" value="Chaperone J-domain"/>
    <property type="match status" value="1"/>
</dbReference>
<keyword evidence="2" id="KW-1133">Transmembrane helix</keyword>
<feature type="region of interest" description="Disordered" evidence="1">
    <location>
        <begin position="180"/>
        <end position="208"/>
    </location>
</feature>
<proteinExistence type="predicted"/>
<dbReference type="InterPro" id="IPR036869">
    <property type="entry name" value="J_dom_sf"/>
</dbReference>
<evidence type="ECO:0000313" key="5">
    <source>
        <dbReference type="Proteomes" id="UP000509346"/>
    </source>
</evidence>
<evidence type="ECO:0000256" key="2">
    <source>
        <dbReference type="SAM" id="Phobius"/>
    </source>
</evidence>
<evidence type="ECO:0000259" key="3">
    <source>
        <dbReference type="PROSITE" id="PS50076"/>
    </source>
</evidence>
<dbReference type="InterPro" id="IPR052276">
    <property type="entry name" value="Diphthamide-biosynth_chaperone"/>
</dbReference>
<dbReference type="SMART" id="SM00271">
    <property type="entry name" value="DnaJ"/>
    <property type="match status" value="1"/>
</dbReference>
<evidence type="ECO:0000313" key="4">
    <source>
        <dbReference type="EMBL" id="QLH84436.1"/>
    </source>
</evidence>
<feature type="domain" description="J" evidence="3">
    <location>
        <begin position="155"/>
        <end position="208"/>
    </location>
</feature>
<name>A0A7D5TJ03_9EURY</name>
<dbReference type="Proteomes" id="UP000509346">
    <property type="component" value="Chromosome"/>
</dbReference>
<dbReference type="OrthoDB" id="11397at2157"/>
<dbReference type="Gene3D" id="1.10.287.110">
    <property type="entry name" value="DnaJ domain"/>
    <property type="match status" value="1"/>
</dbReference>
<keyword evidence="2" id="KW-0812">Transmembrane</keyword>
<dbReference type="KEGG" id="hpel:HZS54_23565"/>